<keyword evidence="2" id="KW-1185">Reference proteome</keyword>
<comment type="caution">
    <text evidence="1">The sequence shown here is derived from an EMBL/GenBank/DDBJ whole genome shotgun (WGS) entry which is preliminary data.</text>
</comment>
<gene>
    <name evidence="1" type="ORF">CPELLU_LOCUS2963</name>
</gene>
<dbReference type="AlphaFoldDB" id="A0A9N9F5Y0"/>
<dbReference type="Proteomes" id="UP000789759">
    <property type="component" value="Unassembled WGS sequence"/>
</dbReference>
<reference evidence="1" key="1">
    <citation type="submission" date="2021-06" db="EMBL/GenBank/DDBJ databases">
        <authorList>
            <person name="Kallberg Y."/>
            <person name="Tangrot J."/>
            <person name="Rosling A."/>
        </authorList>
    </citation>
    <scope>NUCLEOTIDE SEQUENCE</scope>
    <source>
        <strain evidence="1">FL966</strain>
    </source>
</reference>
<name>A0A9N9F5Y0_9GLOM</name>
<evidence type="ECO:0000313" key="1">
    <source>
        <dbReference type="EMBL" id="CAG8512019.1"/>
    </source>
</evidence>
<proteinExistence type="predicted"/>
<evidence type="ECO:0000313" key="2">
    <source>
        <dbReference type="Proteomes" id="UP000789759"/>
    </source>
</evidence>
<protein>
    <submittedName>
        <fullName evidence="1">6996_t:CDS:1</fullName>
    </submittedName>
</protein>
<dbReference type="EMBL" id="CAJVQA010001369">
    <property type="protein sequence ID" value="CAG8512019.1"/>
    <property type="molecule type" value="Genomic_DNA"/>
</dbReference>
<organism evidence="1 2">
    <name type="scientific">Cetraspora pellucida</name>
    <dbReference type="NCBI Taxonomy" id="1433469"/>
    <lineage>
        <taxon>Eukaryota</taxon>
        <taxon>Fungi</taxon>
        <taxon>Fungi incertae sedis</taxon>
        <taxon>Mucoromycota</taxon>
        <taxon>Glomeromycotina</taxon>
        <taxon>Glomeromycetes</taxon>
        <taxon>Diversisporales</taxon>
        <taxon>Gigasporaceae</taxon>
        <taxon>Cetraspora</taxon>
    </lineage>
</organism>
<accession>A0A9N9F5Y0</accession>
<sequence length="254" mass="29237">MIGINLKYNKIVIDLSKEDDKENELFLKSITPFKLIIIMNYLSGDSSDDLLENNSANLSILMPQNKRRIDIVAQGVGFWAINTTDFRQYLVTTRRYTFAVESNEIYHSRVRRQLRNYFGNLTRFSLDSVDYALIKKHADNFKPSARINNPNDFENPLFISSFQNLNAILESPQRLSTIKINVKAQPLDYGAPVFSYSNINDDTRMVNAHGIVTHKYGEFTYIQPFEYIQSEPGNSNHLLFEDVNTLTMLNDNSG</sequence>